<dbReference type="InterPro" id="IPR009075">
    <property type="entry name" value="AcylCo_DH/oxidase_C"/>
</dbReference>
<evidence type="ECO:0000256" key="1">
    <source>
        <dbReference type="ARBA" id="ARBA00001974"/>
    </source>
</evidence>
<evidence type="ECO:0000259" key="11">
    <source>
        <dbReference type="Pfam" id="PF02771"/>
    </source>
</evidence>
<dbReference type="PANTHER" id="PTHR43884">
    <property type="entry name" value="ACYL-COA DEHYDROGENASE"/>
    <property type="match status" value="1"/>
</dbReference>
<evidence type="ECO:0000313" key="12">
    <source>
        <dbReference type="EMBL" id="SFE62021.1"/>
    </source>
</evidence>
<comment type="similarity">
    <text evidence="2 8">Belongs to the acyl-CoA dehydrogenase family.</text>
</comment>
<evidence type="ECO:0000256" key="7">
    <source>
        <dbReference type="ARBA" id="ARBA00067585"/>
    </source>
</evidence>
<keyword evidence="13" id="KW-1185">Reference proteome</keyword>
<dbReference type="PROSITE" id="PS00072">
    <property type="entry name" value="ACYL_COA_DH_1"/>
    <property type="match status" value="1"/>
</dbReference>
<dbReference type="Gene3D" id="1.10.540.10">
    <property type="entry name" value="Acyl-CoA dehydrogenase/oxidase, N-terminal domain"/>
    <property type="match status" value="1"/>
</dbReference>
<dbReference type="InterPro" id="IPR006091">
    <property type="entry name" value="Acyl-CoA_Oxase/DH_mid-dom"/>
</dbReference>
<feature type="domain" description="Acyl-CoA dehydrogenase/oxidase N-terminal" evidence="11">
    <location>
        <begin position="6"/>
        <end position="118"/>
    </location>
</feature>
<dbReference type="STRING" id="930128.SAMN05192532_102625"/>
<feature type="domain" description="Acyl-CoA oxidase/dehydrogenase middle" evidence="10">
    <location>
        <begin position="122"/>
        <end position="217"/>
    </location>
</feature>
<dbReference type="SUPFAM" id="SSF56645">
    <property type="entry name" value="Acyl-CoA dehydrogenase NM domain-like"/>
    <property type="match status" value="1"/>
</dbReference>
<dbReference type="GO" id="GO:0050660">
    <property type="term" value="F:flavin adenine dinucleotide binding"/>
    <property type="evidence" value="ECO:0007669"/>
    <property type="project" value="InterPro"/>
</dbReference>
<dbReference type="RefSeq" id="WP_091659451.1">
    <property type="nucleotide sequence ID" value="NZ_FONT01000002.1"/>
</dbReference>
<dbReference type="Proteomes" id="UP000199516">
    <property type="component" value="Unassembled WGS sequence"/>
</dbReference>
<dbReference type="OrthoDB" id="9802447at2"/>
<organism evidence="12 13">
    <name type="scientific">Alteribacillus iranensis</name>
    <dbReference type="NCBI Taxonomy" id="930128"/>
    <lineage>
        <taxon>Bacteria</taxon>
        <taxon>Bacillati</taxon>
        <taxon>Bacillota</taxon>
        <taxon>Bacilli</taxon>
        <taxon>Bacillales</taxon>
        <taxon>Bacillaceae</taxon>
        <taxon>Alteribacillus</taxon>
    </lineage>
</organism>
<dbReference type="InterPro" id="IPR036250">
    <property type="entry name" value="AcylCo_DH-like_C"/>
</dbReference>
<evidence type="ECO:0000256" key="2">
    <source>
        <dbReference type="ARBA" id="ARBA00009347"/>
    </source>
</evidence>
<sequence length="382" mass="41887">MDFMFSEEQKMIRKAVREFAKEKVAPEVKRMEEEDRFPKELVNELARLGYMGIPIPAEYGGAGMDFPSLVIAIHEISKVSPALGVILSVHTSVGTAPIVSFGTEAQKKKYVPKLASGEYVGAFALTEAGAGSDASAMRTTAKKAGDRYLLNGSKVFITNGGEADTYILFAKTENEQKEKNMTAFIVEKEFQGFSIGKKEKKLGLNGSNTTELILEDCEVPDENRLGEEGEGFHIAMSHLRAGRIGIAAQSVGIAEGALAEAAAYSKQRKQFGKPICEHQGISFKLADMAVKVEAATLLTYQAALLHQNHVPCTKEASMAKLYASRTAVEVASDAVQIFGGYGYMKDYPVERYFRDAKVCEIYEGTSEIQRMVVAKRLLKEYK</sequence>
<dbReference type="FunFam" id="2.40.110.10:FF:000001">
    <property type="entry name" value="Acyl-CoA dehydrogenase, mitochondrial"/>
    <property type="match status" value="1"/>
</dbReference>
<dbReference type="PANTHER" id="PTHR43884:SF12">
    <property type="entry name" value="ISOVALERYL-COA DEHYDROGENASE, MITOCHONDRIAL-RELATED"/>
    <property type="match status" value="1"/>
</dbReference>
<keyword evidence="3 8" id="KW-0285">Flavoprotein</keyword>
<dbReference type="Gene3D" id="2.40.110.10">
    <property type="entry name" value="Butyryl-CoA Dehydrogenase, subunit A, domain 2"/>
    <property type="match status" value="1"/>
</dbReference>
<dbReference type="EMBL" id="FONT01000002">
    <property type="protein sequence ID" value="SFE62021.1"/>
    <property type="molecule type" value="Genomic_DNA"/>
</dbReference>
<dbReference type="PIRSF" id="PIRSF016578">
    <property type="entry name" value="HsaA"/>
    <property type="match status" value="1"/>
</dbReference>
<dbReference type="Pfam" id="PF00441">
    <property type="entry name" value="Acyl-CoA_dh_1"/>
    <property type="match status" value="1"/>
</dbReference>
<evidence type="ECO:0000313" key="13">
    <source>
        <dbReference type="Proteomes" id="UP000199516"/>
    </source>
</evidence>
<dbReference type="AlphaFoldDB" id="A0A1I2C0X5"/>
<proteinExistence type="inferred from homology"/>
<feature type="domain" description="Acyl-CoA dehydrogenase/oxidase C-terminal" evidence="9">
    <location>
        <begin position="229"/>
        <end position="378"/>
    </location>
</feature>
<dbReference type="GO" id="GO:0003995">
    <property type="term" value="F:acyl-CoA dehydrogenase activity"/>
    <property type="evidence" value="ECO:0007669"/>
    <property type="project" value="InterPro"/>
</dbReference>
<dbReference type="InterPro" id="IPR037069">
    <property type="entry name" value="AcylCoA_DH/ox_N_sf"/>
</dbReference>
<name>A0A1I2C0X5_9BACI</name>
<reference evidence="12 13" key="1">
    <citation type="submission" date="2016-10" db="EMBL/GenBank/DDBJ databases">
        <authorList>
            <person name="de Groot N.N."/>
        </authorList>
    </citation>
    <scope>NUCLEOTIDE SEQUENCE [LARGE SCALE GENOMIC DNA]</scope>
    <source>
        <strain evidence="12 13">DSM 23995</strain>
    </source>
</reference>
<dbReference type="Pfam" id="PF02771">
    <property type="entry name" value="Acyl-CoA_dh_N"/>
    <property type="match status" value="1"/>
</dbReference>
<comment type="cofactor">
    <cofactor evidence="1 8">
        <name>FAD</name>
        <dbReference type="ChEBI" id="CHEBI:57692"/>
    </cofactor>
</comment>
<dbReference type="InterPro" id="IPR046373">
    <property type="entry name" value="Acyl-CoA_Oxase/DH_mid-dom_sf"/>
</dbReference>
<keyword evidence="4 8" id="KW-0274">FAD</keyword>
<evidence type="ECO:0000256" key="5">
    <source>
        <dbReference type="ARBA" id="ARBA00023002"/>
    </source>
</evidence>
<dbReference type="InterPro" id="IPR013786">
    <property type="entry name" value="AcylCoA_DH/ox_N"/>
</dbReference>
<dbReference type="CDD" id="cd01158">
    <property type="entry name" value="SCAD_SBCAD"/>
    <property type="match status" value="1"/>
</dbReference>
<evidence type="ECO:0000256" key="3">
    <source>
        <dbReference type="ARBA" id="ARBA00022630"/>
    </source>
</evidence>
<comment type="catalytic activity">
    <reaction evidence="6">
        <text>a 2,3-saturated acyl-CoA + A = a 2,3-dehydroacyl-CoA + AH2</text>
        <dbReference type="Rhea" id="RHEA:48608"/>
        <dbReference type="ChEBI" id="CHEBI:13193"/>
        <dbReference type="ChEBI" id="CHEBI:17499"/>
        <dbReference type="ChEBI" id="CHEBI:60015"/>
        <dbReference type="ChEBI" id="CHEBI:65111"/>
    </reaction>
</comment>
<accession>A0A1I2C0X5</accession>
<evidence type="ECO:0000256" key="4">
    <source>
        <dbReference type="ARBA" id="ARBA00022827"/>
    </source>
</evidence>
<evidence type="ECO:0000256" key="6">
    <source>
        <dbReference type="ARBA" id="ARBA00052546"/>
    </source>
</evidence>
<dbReference type="InterPro" id="IPR009100">
    <property type="entry name" value="AcylCoA_DH/oxidase_NM_dom_sf"/>
</dbReference>
<evidence type="ECO:0000259" key="10">
    <source>
        <dbReference type="Pfam" id="PF02770"/>
    </source>
</evidence>
<dbReference type="Gene3D" id="1.20.140.10">
    <property type="entry name" value="Butyryl-CoA Dehydrogenase, subunit A, domain 3"/>
    <property type="match status" value="1"/>
</dbReference>
<dbReference type="FunFam" id="1.20.140.10:FF:000004">
    <property type="entry name" value="Acyl-CoA dehydrogenase FadE25"/>
    <property type="match status" value="1"/>
</dbReference>
<dbReference type="Pfam" id="PF02770">
    <property type="entry name" value="Acyl-CoA_dh_M"/>
    <property type="match status" value="1"/>
</dbReference>
<evidence type="ECO:0000256" key="8">
    <source>
        <dbReference type="RuleBase" id="RU362125"/>
    </source>
</evidence>
<gene>
    <name evidence="12" type="ORF">SAMN05192532_102625</name>
</gene>
<dbReference type="SUPFAM" id="SSF47203">
    <property type="entry name" value="Acyl-CoA dehydrogenase C-terminal domain-like"/>
    <property type="match status" value="1"/>
</dbReference>
<dbReference type="InterPro" id="IPR006089">
    <property type="entry name" value="Acyl-CoA_DH_CS"/>
</dbReference>
<keyword evidence="5 8" id="KW-0560">Oxidoreductase</keyword>
<evidence type="ECO:0000259" key="9">
    <source>
        <dbReference type="Pfam" id="PF00441"/>
    </source>
</evidence>
<dbReference type="PROSITE" id="PS00073">
    <property type="entry name" value="ACYL_COA_DH_2"/>
    <property type="match status" value="1"/>
</dbReference>
<protein>
    <recommendedName>
        <fullName evidence="7">Acyl-CoA dehydrogenase</fullName>
    </recommendedName>
</protein>
<dbReference type="FunFam" id="1.10.540.10:FF:000002">
    <property type="entry name" value="Acyl-CoA dehydrogenase FadE19"/>
    <property type="match status" value="1"/>
</dbReference>